<dbReference type="InterPro" id="IPR052055">
    <property type="entry name" value="Hepadnavirus_pol/RT"/>
</dbReference>
<protein>
    <recommendedName>
        <fullName evidence="3">RNase H type-1 domain-containing protein</fullName>
    </recommendedName>
</protein>
<dbReference type="AlphaFoldDB" id="A0A6A4W513"/>
<sequence>MHEVCNLLRVPLAADKSVAPTTSLTLLGVLIDTQAMTVALPPDKLRALRDSLGTLLTRRKCTKRELLSIVGRLVHAAKCVPPGRAFTRRLLELACSVTGPLHRVRLTAPARADLRWWTEYLPRWSGTFPLLHPDDRATDAVFHTDSSRWGTGACFGDRWWYAAWPEDITRITTPSMTWLELIPLLVSVVMWGDLWAGQRVRIFSDNMGVVGCVSRGWSGDHRIMTLLRHLLFVSACQKCVLAVSYVPTAANGAADSLSRGDLRRFRHLNPAARREADQVPTGLHRYLRAPDADPAPLTGVIL</sequence>
<comment type="caution">
    <text evidence="1">The sequence shown here is derived from an EMBL/GenBank/DDBJ whole genome shotgun (WGS) entry which is preliminary data.</text>
</comment>
<evidence type="ECO:0000313" key="2">
    <source>
        <dbReference type="Proteomes" id="UP000440578"/>
    </source>
</evidence>
<dbReference type="PANTHER" id="PTHR33050">
    <property type="entry name" value="REVERSE TRANSCRIPTASE DOMAIN-CONTAINING PROTEIN"/>
    <property type="match status" value="1"/>
</dbReference>
<dbReference type="OrthoDB" id="7692528at2759"/>
<dbReference type="EMBL" id="VIIS01001513">
    <property type="protein sequence ID" value="KAF0297118.1"/>
    <property type="molecule type" value="Genomic_DNA"/>
</dbReference>
<dbReference type="PANTHER" id="PTHR33050:SF8">
    <property type="entry name" value="REVERSE TRANSCRIPTASE DOMAIN-CONTAINING PROTEIN"/>
    <property type="match status" value="1"/>
</dbReference>
<dbReference type="Proteomes" id="UP000440578">
    <property type="component" value="Unassembled WGS sequence"/>
</dbReference>
<organism evidence="1 2">
    <name type="scientific">Amphibalanus amphitrite</name>
    <name type="common">Striped barnacle</name>
    <name type="synonym">Balanus amphitrite</name>
    <dbReference type="NCBI Taxonomy" id="1232801"/>
    <lineage>
        <taxon>Eukaryota</taxon>
        <taxon>Metazoa</taxon>
        <taxon>Ecdysozoa</taxon>
        <taxon>Arthropoda</taxon>
        <taxon>Crustacea</taxon>
        <taxon>Multicrustacea</taxon>
        <taxon>Cirripedia</taxon>
        <taxon>Thoracica</taxon>
        <taxon>Thoracicalcarea</taxon>
        <taxon>Balanomorpha</taxon>
        <taxon>Balanoidea</taxon>
        <taxon>Balanidae</taxon>
        <taxon>Amphibalaninae</taxon>
        <taxon>Amphibalanus</taxon>
    </lineage>
</organism>
<gene>
    <name evidence="1" type="ORF">FJT64_005446</name>
</gene>
<dbReference type="GO" id="GO:0071897">
    <property type="term" value="P:DNA biosynthetic process"/>
    <property type="evidence" value="ECO:0007669"/>
    <property type="project" value="UniProtKB-ARBA"/>
</dbReference>
<dbReference type="CDD" id="cd09275">
    <property type="entry name" value="RNase_HI_RT_DIRS1"/>
    <property type="match status" value="1"/>
</dbReference>
<keyword evidence="2" id="KW-1185">Reference proteome</keyword>
<evidence type="ECO:0008006" key="3">
    <source>
        <dbReference type="Google" id="ProtNLM"/>
    </source>
</evidence>
<evidence type="ECO:0000313" key="1">
    <source>
        <dbReference type="EMBL" id="KAF0297118.1"/>
    </source>
</evidence>
<dbReference type="InterPro" id="IPR043502">
    <property type="entry name" value="DNA/RNA_pol_sf"/>
</dbReference>
<reference evidence="1 2" key="1">
    <citation type="submission" date="2019-07" db="EMBL/GenBank/DDBJ databases">
        <title>Draft genome assembly of a fouling barnacle, Amphibalanus amphitrite (Darwin, 1854): The first reference genome for Thecostraca.</title>
        <authorList>
            <person name="Kim W."/>
        </authorList>
    </citation>
    <scope>NUCLEOTIDE SEQUENCE [LARGE SCALE GENOMIC DNA]</scope>
    <source>
        <strain evidence="1">SNU_AA5</strain>
        <tissue evidence="1">Soma without cirri and trophi</tissue>
    </source>
</reference>
<proteinExistence type="predicted"/>
<name>A0A6A4W513_AMPAM</name>
<accession>A0A6A4W513</accession>
<dbReference type="SUPFAM" id="SSF56672">
    <property type="entry name" value="DNA/RNA polymerases"/>
    <property type="match status" value="1"/>
</dbReference>